<feature type="region of interest" description="Disordered" evidence="4">
    <location>
        <begin position="287"/>
        <end position="309"/>
    </location>
</feature>
<reference evidence="8 9" key="1">
    <citation type="submission" date="2010-05" db="EMBL/GenBank/DDBJ databases">
        <title>The Genome Sequence of Thecamonas trahens ATCC 50062.</title>
        <authorList>
            <consortium name="The Broad Institute Genome Sequencing Platform"/>
            <person name="Russ C."/>
            <person name="Cuomo C."/>
            <person name="Shea T."/>
            <person name="Young S.K."/>
            <person name="Zeng Q."/>
            <person name="Koehrsen M."/>
            <person name="Haas B."/>
            <person name="Borodovsky M."/>
            <person name="Guigo R."/>
            <person name="Alvarado L."/>
            <person name="Berlin A."/>
            <person name="Bochicchio J."/>
            <person name="Borenstein D."/>
            <person name="Chapman S."/>
            <person name="Chen Z."/>
            <person name="Freedman E."/>
            <person name="Gellesch M."/>
            <person name="Goldberg J."/>
            <person name="Griggs A."/>
            <person name="Gujja S."/>
            <person name="Heilman E."/>
            <person name="Heiman D."/>
            <person name="Hepburn T."/>
            <person name="Howarth C."/>
            <person name="Jen D."/>
            <person name="Larson L."/>
            <person name="Mehta T."/>
            <person name="Park D."/>
            <person name="Pearson M."/>
            <person name="Roberts A."/>
            <person name="Saif S."/>
            <person name="Shenoy N."/>
            <person name="Sisk P."/>
            <person name="Stolte C."/>
            <person name="Sykes S."/>
            <person name="Thomson T."/>
            <person name="Walk T."/>
            <person name="White J."/>
            <person name="Yandava C."/>
            <person name="Burger G."/>
            <person name="Gray M.W."/>
            <person name="Holland P.W.H."/>
            <person name="King N."/>
            <person name="Lang F.B.F."/>
            <person name="Roger A.J."/>
            <person name="Ruiz-Trillo I."/>
            <person name="Lander E."/>
            <person name="Nusbaum C."/>
        </authorList>
    </citation>
    <scope>NUCLEOTIDE SEQUENCE [LARGE SCALE GENOMIC DNA]</scope>
    <source>
        <strain evidence="8 9">ATCC 50062</strain>
    </source>
</reference>
<keyword evidence="2 3" id="KW-1015">Disulfide bond</keyword>
<keyword evidence="3" id="KW-0245">EGF-like domain</keyword>
<feature type="transmembrane region" description="Helical" evidence="5">
    <location>
        <begin position="17"/>
        <end position="35"/>
    </location>
</feature>
<dbReference type="PROSITE" id="PS01180">
    <property type="entry name" value="CUB"/>
    <property type="match status" value="1"/>
</dbReference>
<feature type="region of interest" description="Disordered" evidence="4">
    <location>
        <begin position="621"/>
        <end position="641"/>
    </location>
</feature>
<dbReference type="CDD" id="cd00041">
    <property type="entry name" value="CUB"/>
    <property type="match status" value="1"/>
</dbReference>
<keyword evidence="5" id="KW-0812">Transmembrane</keyword>
<feature type="compositionally biased region" description="Basic residues" evidence="4">
    <location>
        <begin position="750"/>
        <end position="764"/>
    </location>
</feature>
<feature type="compositionally biased region" description="Low complexity" evidence="4">
    <location>
        <begin position="822"/>
        <end position="833"/>
    </location>
</feature>
<feature type="compositionally biased region" description="Low complexity" evidence="4">
    <location>
        <begin position="624"/>
        <end position="641"/>
    </location>
</feature>
<dbReference type="SUPFAM" id="SSF49854">
    <property type="entry name" value="Spermadhesin, CUB domain"/>
    <property type="match status" value="1"/>
</dbReference>
<dbReference type="EMBL" id="GL349458">
    <property type="protein sequence ID" value="KNC49850.1"/>
    <property type="molecule type" value="Genomic_DNA"/>
</dbReference>
<dbReference type="InterPro" id="IPR000859">
    <property type="entry name" value="CUB_dom"/>
</dbReference>
<evidence type="ECO:0000256" key="3">
    <source>
        <dbReference type="PROSITE-ProRule" id="PRU00076"/>
    </source>
</evidence>
<evidence type="ECO:0000259" key="7">
    <source>
        <dbReference type="PROSITE" id="PS50026"/>
    </source>
</evidence>
<dbReference type="PROSITE" id="PS01186">
    <property type="entry name" value="EGF_2"/>
    <property type="match status" value="1"/>
</dbReference>
<keyword evidence="1" id="KW-0677">Repeat</keyword>
<evidence type="ECO:0000256" key="2">
    <source>
        <dbReference type="ARBA" id="ARBA00023157"/>
    </source>
</evidence>
<dbReference type="InterPro" id="IPR035914">
    <property type="entry name" value="Sperma_CUB_dom_sf"/>
</dbReference>
<feature type="compositionally biased region" description="Gly residues" evidence="4">
    <location>
        <begin position="834"/>
        <end position="844"/>
    </location>
</feature>
<dbReference type="Gene3D" id="2.60.120.290">
    <property type="entry name" value="Spermadhesin, CUB domain"/>
    <property type="match status" value="1"/>
</dbReference>
<protein>
    <recommendedName>
        <fullName evidence="10">EGF-like domain-containing protein</fullName>
    </recommendedName>
</protein>
<dbReference type="PROSITE" id="PS00022">
    <property type="entry name" value="EGF_1"/>
    <property type="match status" value="1"/>
</dbReference>
<feature type="domain" description="EGF-like" evidence="7">
    <location>
        <begin position="339"/>
        <end position="371"/>
    </location>
</feature>
<feature type="transmembrane region" description="Helical" evidence="5">
    <location>
        <begin position="462"/>
        <end position="487"/>
    </location>
</feature>
<keyword evidence="5" id="KW-1133">Transmembrane helix</keyword>
<dbReference type="SMART" id="SM00042">
    <property type="entry name" value="CUB"/>
    <property type="match status" value="1"/>
</dbReference>
<dbReference type="OrthoDB" id="529273at2759"/>
<dbReference type="eggNOG" id="KOG1388">
    <property type="taxonomic scope" value="Eukaryota"/>
</dbReference>
<dbReference type="RefSeq" id="XP_013757444.1">
    <property type="nucleotide sequence ID" value="XM_013901990.1"/>
</dbReference>
<evidence type="ECO:0000256" key="4">
    <source>
        <dbReference type="SAM" id="MobiDB-lite"/>
    </source>
</evidence>
<dbReference type="InterPro" id="IPR000742">
    <property type="entry name" value="EGF"/>
</dbReference>
<feature type="disulfide bond" evidence="3">
    <location>
        <begin position="343"/>
        <end position="353"/>
    </location>
</feature>
<evidence type="ECO:0008006" key="10">
    <source>
        <dbReference type="Google" id="ProtNLM"/>
    </source>
</evidence>
<feature type="compositionally biased region" description="Low complexity" evidence="4">
    <location>
        <begin position="767"/>
        <end position="786"/>
    </location>
</feature>
<dbReference type="Proteomes" id="UP000054408">
    <property type="component" value="Unassembled WGS sequence"/>
</dbReference>
<dbReference type="Pfam" id="PF04577">
    <property type="entry name" value="Glyco_transf_61"/>
    <property type="match status" value="1"/>
</dbReference>
<accession>A0A0L0DC85</accession>
<gene>
    <name evidence="8" type="ORF">AMSG_11944</name>
</gene>
<feature type="disulfide bond" evidence="3">
    <location>
        <begin position="361"/>
        <end position="370"/>
    </location>
</feature>
<evidence type="ECO:0000313" key="8">
    <source>
        <dbReference type="EMBL" id="KNC49850.1"/>
    </source>
</evidence>
<dbReference type="GeneID" id="25569859"/>
<proteinExistence type="predicted"/>
<evidence type="ECO:0000313" key="9">
    <source>
        <dbReference type="Proteomes" id="UP000054408"/>
    </source>
</evidence>
<feature type="region of interest" description="Disordered" evidence="4">
    <location>
        <begin position="744"/>
        <end position="804"/>
    </location>
</feature>
<dbReference type="STRING" id="461836.A0A0L0DC85"/>
<keyword evidence="5" id="KW-0472">Membrane</keyword>
<comment type="caution">
    <text evidence="3">Lacks conserved residue(s) required for the propagation of feature annotation.</text>
</comment>
<dbReference type="PANTHER" id="PTHR24251:SF37">
    <property type="entry name" value="CUB DOMAIN-CONTAINING PROTEIN"/>
    <property type="match status" value="1"/>
</dbReference>
<dbReference type="InterPro" id="IPR049625">
    <property type="entry name" value="Glyco_transf_61_cat"/>
</dbReference>
<keyword evidence="9" id="KW-1185">Reference proteome</keyword>
<name>A0A0L0DC85_THETB</name>
<dbReference type="PANTHER" id="PTHR24251">
    <property type="entry name" value="OVOCHYMASE-RELATED"/>
    <property type="match status" value="1"/>
</dbReference>
<feature type="region of interest" description="Disordered" evidence="4">
    <location>
        <begin position="816"/>
        <end position="889"/>
    </location>
</feature>
<dbReference type="PROSITE" id="PS50026">
    <property type="entry name" value="EGF_3"/>
    <property type="match status" value="1"/>
</dbReference>
<evidence type="ECO:0000256" key="1">
    <source>
        <dbReference type="ARBA" id="ARBA00022737"/>
    </source>
</evidence>
<dbReference type="Gene3D" id="2.10.25.10">
    <property type="entry name" value="Laminin"/>
    <property type="match status" value="1"/>
</dbReference>
<feature type="domain" description="CUB" evidence="6">
    <location>
        <begin position="187"/>
        <end position="341"/>
    </location>
</feature>
<evidence type="ECO:0000259" key="6">
    <source>
        <dbReference type="PROSITE" id="PS01180"/>
    </source>
</evidence>
<sequence length="1494" mass="160825">MFAVGGQDEARAGVTHGYVGIVVLVAILLVWKLCFKSWCLSMSKGGMASHAGSSRDPKELHRVRSSVRTRVAARALRHRRKVLGKQTDGEAFSILSDDTAAYLDNDAAFDIDASDADNNMVKALDVLSPELKSNKAPAFDASANSDSSAAAPALATSPASSASSQSVSSFYATSSSPSYYYESYVLCESATPVYEPEPLAAGMLSTPHPYPDKLRCSWTLTSLYESGSVRIDAMPWIAAPSSRIKMPDGYPFATECGWDFVAVYDGRDVSAPLIAMLSGSYGSGSAAELEDGPVAGSDDVPGSEEPRRFPHIASTGRSLTVVFESDSYVHSWGLALNFTSSPCPGDCYGQGKCSSNGTCVCNEGYGGRDCSERHPTALPLPLCSDCACPRAYAPDTAEWAGSGIRQGLRLATTCDASALLHRVCTVCASHSFAGRVNASHPLTLLSLDGCSMREMNQPSARGVTVTFLVVGFVALATLITVFALVGYRVVNTLEPRARPRSTRAARRRRRREGELRARARLSRRIPLIVVEMSASSPPTACIEYTVPGSTIDSELTKHVMAVVIQHPTLNPKLAPPKQTFSSSPAATAQTQVGWQASVSSSSSTASLDAALTGIHPVGRRAPASSELGSSLSSVSSSSSSSVDSRSATYLQLLAPPLGASNTQCIGSHSSLVSLARFGGVSIPVSIGQLVNPKIDEHLSGEYAHFTTTFYGNSTYRSSSPTGSYDELTTVVETTISQRTLRLGRNSDGRLRKKRATKTRRRIKRVLPSASDSASPPGSDTDSDATSQYGNGDFSSDPPRASQDVPISMRHASSPLDARLNWSSSPGLHPPGSGSDSGPGSGLGLESGSELDSGSGAGTSSEPGGSRHARASSLHRVGIRGRAAATPPRIALERTVKVKRTPSPVSTGVVKKKRKHAVFVKRVPRSTEVIGHLPLPASLPPSASHLESTYGIHAGVAFWARKPTTGKAVTLHPGAAVFGSSVVHLPPLTSKCMGCGFVNYDGDECPAERLNVGKGALEDARNVETTSIFDFSRYSESWMTGGRKTRTLRDDSGGVHYHCCEMWTPLSVELKDHGAPPNYQPVLSTVCRFHNARFSIQDVPLGVQLLHRTFGIEVAAPSVPESRFGSMGYVGGMRTWPDRFQIEARTVSAHGDCSREMGSGKVGIVLYDMWHAAYWHYFHNMFMRAWGSAYTLGLIDCPEPYDPIWLPSSRHPPCTIARDRIVMILPGFPHGDEHPAIDKLMAHLSDEVIYEPAALDGLCFETLVVGAYSELDFNSFVMPATLEMLPKFEQWWNWANGLVTPRLGVTLGDAVAQAQALDELSKRERTAMRSKAERGYKVPSFVFAKQTRLQRPVLTIIDRKISHARQWRDGLVDQMRGWAEERGILTQVVSFEAMSYEESLAVMSNSSIVFGVTGAGFTNQYHMQPGSVSVLIFPYVAFAAFYDSDEFAHMGVARSSFVVKYVDHSTRAARDQINVARNVFDGLLDQALTLGSTRR</sequence>
<organism evidence="8 9">
    <name type="scientific">Thecamonas trahens ATCC 50062</name>
    <dbReference type="NCBI Taxonomy" id="461836"/>
    <lineage>
        <taxon>Eukaryota</taxon>
        <taxon>Apusozoa</taxon>
        <taxon>Apusomonadida</taxon>
        <taxon>Apusomonadidae</taxon>
        <taxon>Thecamonas</taxon>
    </lineage>
</organism>
<dbReference type="GO" id="GO:0016757">
    <property type="term" value="F:glycosyltransferase activity"/>
    <property type="evidence" value="ECO:0007669"/>
    <property type="project" value="InterPro"/>
</dbReference>
<evidence type="ECO:0000256" key="5">
    <source>
        <dbReference type="SAM" id="Phobius"/>
    </source>
</evidence>